<name>A0A511N1Y1_DEIC1</name>
<comment type="caution">
    <text evidence="1">The sequence shown here is derived from an EMBL/GenBank/DDBJ whole genome shotgun (WGS) entry which is preliminary data.</text>
</comment>
<dbReference type="RefSeq" id="WP_146884663.1">
    <property type="nucleotide sequence ID" value="NZ_BJXB01000010.1"/>
</dbReference>
<dbReference type="AlphaFoldDB" id="A0A511N1Y1"/>
<evidence type="ECO:0000313" key="2">
    <source>
        <dbReference type="Proteomes" id="UP000321306"/>
    </source>
</evidence>
<sequence>MNLAIRDLISKGTDGQNLRMSVLIEQLIQASGLPNWGLHQDAVARMALLSGARPYNHRFILLNVHFPSERARMMVEAALLQGIMDAHPFRAEHFEELLRLFHENFSLETRAAMLERICDWGKEHQLEAFLQWLPSVTCRPDMTLAEMDEAHVFLKQLTLNSRDPRYHTYLKGFLYHHDWTVREQVARKLTSLGWQPRGRSETAAYVVARRHLKSIFHLRNKMAVALRVIFPSWELPTRWSSSRPDPRKRERFNQPDIGYLMEVMEHIPEAYDFQRVHQIYIQSGIFQEQARILLQRHSDLKQGIWWVGDRTPPWP</sequence>
<organism evidence="1 2">
    <name type="scientific">Deinococcus cellulosilyticus (strain DSM 18568 / NBRC 106333 / KACC 11606 / 5516J-15)</name>
    <dbReference type="NCBI Taxonomy" id="1223518"/>
    <lineage>
        <taxon>Bacteria</taxon>
        <taxon>Thermotogati</taxon>
        <taxon>Deinococcota</taxon>
        <taxon>Deinococci</taxon>
        <taxon>Deinococcales</taxon>
        <taxon>Deinococcaceae</taxon>
        <taxon>Deinococcus</taxon>
    </lineage>
</organism>
<dbReference type="EMBL" id="BJXB01000010">
    <property type="protein sequence ID" value="GEM46865.1"/>
    <property type="molecule type" value="Genomic_DNA"/>
</dbReference>
<accession>A0A511N1Y1</accession>
<gene>
    <name evidence="1" type="ORF">DC3_25000</name>
</gene>
<proteinExistence type="predicted"/>
<keyword evidence="2" id="KW-1185">Reference proteome</keyword>
<protein>
    <submittedName>
        <fullName evidence="1">Uncharacterized protein</fullName>
    </submittedName>
</protein>
<reference evidence="1 2" key="1">
    <citation type="submission" date="2019-07" db="EMBL/GenBank/DDBJ databases">
        <title>Whole genome shotgun sequence of Deinococcus cellulosilyticus NBRC 106333.</title>
        <authorList>
            <person name="Hosoyama A."/>
            <person name="Uohara A."/>
            <person name="Ohji S."/>
            <person name="Ichikawa N."/>
        </authorList>
    </citation>
    <scope>NUCLEOTIDE SEQUENCE [LARGE SCALE GENOMIC DNA]</scope>
    <source>
        <strain evidence="1 2">NBRC 106333</strain>
    </source>
</reference>
<evidence type="ECO:0000313" key="1">
    <source>
        <dbReference type="EMBL" id="GEM46865.1"/>
    </source>
</evidence>
<dbReference type="Proteomes" id="UP000321306">
    <property type="component" value="Unassembled WGS sequence"/>
</dbReference>